<organism evidence="2 3">
    <name type="scientific">Chlorobium ferrooxidans DSM 13031</name>
    <dbReference type="NCBI Taxonomy" id="377431"/>
    <lineage>
        <taxon>Bacteria</taxon>
        <taxon>Pseudomonadati</taxon>
        <taxon>Chlorobiota</taxon>
        <taxon>Chlorobiia</taxon>
        <taxon>Chlorobiales</taxon>
        <taxon>Chlorobiaceae</taxon>
        <taxon>Chlorobium/Pelodictyon group</taxon>
        <taxon>Chlorobium</taxon>
    </lineage>
</organism>
<dbReference type="InterPro" id="IPR000014">
    <property type="entry name" value="PAS"/>
</dbReference>
<dbReference type="InterPro" id="IPR035965">
    <property type="entry name" value="PAS-like_dom_sf"/>
</dbReference>
<proteinExistence type="predicted"/>
<reference evidence="2 3" key="1">
    <citation type="submission" date="2006-07" db="EMBL/GenBank/DDBJ databases">
        <title>Annotation of the draft genome assembly of Chlorobium ferroxidans DSM 13031.</title>
        <authorList>
            <consortium name="US DOE Joint Genome Institute (JGI-ORNL)"/>
            <person name="Larimer F."/>
            <person name="Land M."/>
            <person name="Hauser L."/>
        </authorList>
    </citation>
    <scope>NUCLEOTIDE SEQUENCE [LARGE SCALE GENOMIC DNA]</scope>
    <source>
        <strain evidence="2 3">DSM 13031</strain>
    </source>
</reference>
<dbReference type="AlphaFoldDB" id="Q0YTK5"/>
<dbReference type="NCBIfam" id="TIGR00229">
    <property type="entry name" value="sensory_box"/>
    <property type="match status" value="1"/>
</dbReference>
<dbReference type="Proteomes" id="UP000004162">
    <property type="component" value="Unassembled WGS sequence"/>
</dbReference>
<feature type="domain" description="PAS" evidence="1">
    <location>
        <begin position="127"/>
        <end position="185"/>
    </location>
</feature>
<evidence type="ECO:0000313" key="3">
    <source>
        <dbReference type="Proteomes" id="UP000004162"/>
    </source>
</evidence>
<dbReference type="CDD" id="cd00130">
    <property type="entry name" value="PAS"/>
    <property type="match status" value="1"/>
</dbReference>
<dbReference type="SUPFAM" id="SSF55785">
    <property type="entry name" value="PYP-like sensor domain (PAS domain)"/>
    <property type="match status" value="1"/>
</dbReference>
<name>Q0YTK5_9CHLB</name>
<sequence length="229" mass="25677">MAGTFQCTPFFDVMGSSTGFNQRLREYVLKKHGSVNAFCRATGIKYPAQMTPYLSGKCMPGKKMIARLEKDGADIEWLISGHVHSTVPSSLSNTLALSRYRMDIENLFRKVRLQIAGSTDVSKPAIDAYAIVDQDERIVDLTGSIERFLGYEKGALSGAELSRLIHPDDYVTIQSVLQQQRLDDDIVSFASRFKTSDGSFIPVELCLYIKKIPMSEQAEYAMILKRRES</sequence>
<dbReference type="PROSITE" id="PS50112">
    <property type="entry name" value="PAS"/>
    <property type="match status" value="1"/>
</dbReference>
<dbReference type="Pfam" id="PF14598">
    <property type="entry name" value="PAS_11"/>
    <property type="match status" value="1"/>
</dbReference>
<accession>Q0YTK5</accession>
<dbReference type="Gene3D" id="3.30.450.20">
    <property type="entry name" value="PAS domain"/>
    <property type="match status" value="1"/>
</dbReference>
<gene>
    <name evidence="2" type="ORF">CferDRAFT_1556</name>
</gene>
<reference evidence="2 3" key="2">
    <citation type="submission" date="2006-07" db="EMBL/GenBank/DDBJ databases">
        <title>Sequencing of the draft genome and assembly of Chlorobium ferroxidans DSM 13031.</title>
        <authorList>
            <consortium name="US DOE Joint Genome Institute (JGI-PGF)"/>
            <person name="Copeland A."/>
            <person name="Lucas S."/>
            <person name="Lapidus A."/>
            <person name="Barry K."/>
            <person name="Glavina del Rio T."/>
            <person name="Dalin E."/>
            <person name="Tice H."/>
            <person name="Bruce D."/>
            <person name="Pitluck S."/>
            <person name="Richardson P."/>
        </authorList>
    </citation>
    <scope>NUCLEOTIDE SEQUENCE [LARGE SCALE GENOMIC DNA]</scope>
    <source>
        <strain evidence="2 3">DSM 13031</strain>
    </source>
</reference>
<protein>
    <recommendedName>
        <fullName evidence="1">PAS domain-containing protein</fullName>
    </recommendedName>
</protein>
<keyword evidence="3" id="KW-1185">Reference proteome</keyword>
<dbReference type="EMBL" id="AASE01000003">
    <property type="protein sequence ID" value="EAT59549.1"/>
    <property type="molecule type" value="Genomic_DNA"/>
</dbReference>
<comment type="caution">
    <text evidence="2">The sequence shown here is derived from an EMBL/GenBank/DDBJ whole genome shotgun (WGS) entry which is preliminary data.</text>
</comment>
<evidence type="ECO:0000313" key="2">
    <source>
        <dbReference type="EMBL" id="EAT59549.1"/>
    </source>
</evidence>
<evidence type="ECO:0000259" key="1">
    <source>
        <dbReference type="PROSITE" id="PS50112"/>
    </source>
</evidence>